<reference evidence="2 3" key="1">
    <citation type="journal article" date="2023" name="Int. J. Mol. Sci.">
        <title>De Novo Assembly and Annotation of 11 Diverse Shrub Willow (Salix) Genomes Reveals Novel Gene Organization in Sex-Linked Regions.</title>
        <authorList>
            <person name="Hyden B."/>
            <person name="Feng K."/>
            <person name="Yates T.B."/>
            <person name="Jawdy S."/>
            <person name="Cereghino C."/>
            <person name="Smart L.B."/>
            <person name="Muchero W."/>
        </authorList>
    </citation>
    <scope>NUCLEOTIDE SEQUENCE [LARGE SCALE GENOMIC DNA]</scope>
    <source>
        <tissue evidence="2">Shoot tip</tissue>
    </source>
</reference>
<dbReference type="AlphaFoldDB" id="A0AAD6KKY5"/>
<gene>
    <name evidence="2" type="ORF">OIU84_026023</name>
</gene>
<sequence length="112" mass="13250">MRSKAKGLRAERGYERECVGEPEREARDERVMCLVWGRGLLGCREREVRGPRGEVRDEGTRETHEEKSGRDESRVQRERERRRGDRGWRGRRDEGLVVVTQGESEGKRKRRE</sequence>
<keyword evidence="3" id="KW-1185">Reference proteome</keyword>
<evidence type="ECO:0000313" key="3">
    <source>
        <dbReference type="Proteomes" id="UP001162972"/>
    </source>
</evidence>
<proteinExistence type="predicted"/>
<accession>A0AAD6KKY5</accession>
<name>A0AAD6KKY5_9ROSI</name>
<evidence type="ECO:0000313" key="2">
    <source>
        <dbReference type="EMBL" id="KAJ6425371.1"/>
    </source>
</evidence>
<dbReference type="EMBL" id="JAPFFJ010000006">
    <property type="protein sequence ID" value="KAJ6425371.1"/>
    <property type="molecule type" value="Genomic_DNA"/>
</dbReference>
<comment type="caution">
    <text evidence="2">The sequence shown here is derived from an EMBL/GenBank/DDBJ whole genome shotgun (WGS) entry which is preliminary data.</text>
</comment>
<feature type="region of interest" description="Disordered" evidence="1">
    <location>
        <begin position="47"/>
        <end position="112"/>
    </location>
</feature>
<protein>
    <submittedName>
        <fullName evidence="2">Uncharacterized protein</fullName>
    </submittedName>
</protein>
<feature type="compositionally biased region" description="Basic and acidic residues" evidence="1">
    <location>
        <begin position="8"/>
        <end position="26"/>
    </location>
</feature>
<organism evidence="2 3">
    <name type="scientific">Salix udensis</name>
    <dbReference type="NCBI Taxonomy" id="889485"/>
    <lineage>
        <taxon>Eukaryota</taxon>
        <taxon>Viridiplantae</taxon>
        <taxon>Streptophyta</taxon>
        <taxon>Embryophyta</taxon>
        <taxon>Tracheophyta</taxon>
        <taxon>Spermatophyta</taxon>
        <taxon>Magnoliopsida</taxon>
        <taxon>eudicotyledons</taxon>
        <taxon>Gunneridae</taxon>
        <taxon>Pentapetalae</taxon>
        <taxon>rosids</taxon>
        <taxon>fabids</taxon>
        <taxon>Malpighiales</taxon>
        <taxon>Salicaceae</taxon>
        <taxon>Saliceae</taxon>
        <taxon>Salix</taxon>
    </lineage>
</organism>
<feature type="compositionally biased region" description="Basic and acidic residues" evidence="1">
    <location>
        <begin position="47"/>
        <end position="95"/>
    </location>
</feature>
<feature type="region of interest" description="Disordered" evidence="1">
    <location>
        <begin position="1"/>
        <end position="26"/>
    </location>
</feature>
<evidence type="ECO:0000256" key="1">
    <source>
        <dbReference type="SAM" id="MobiDB-lite"/>
    </source>
</evidence>
<dbReference type="Proteomes" id="UP001162972">
    <property type="component" value="Chromosome 16"/>
</dbReference>